<keyword evidence="2" id="KW-1185">Reference proteome</keyword>
<protein>
    <submittedName>
        <fullName evidence="1">Uncharacterized protein</fullName>
    </submittedName>
</protein>
<gene>
    <name evidence="1" type="ORF">RS81_00064</name>
</gene>
<evidence type="ECO:0000313" key="2">
    <source>
        <dbReference type="Proteomes" id="UP000033956"/>
    </source>
</evidence>
<organism evidence="1 2">
    <name type="scientific">Microbacterium terrae</name>
    <dbReference type="NCBI Taxonomy" id="69369"/>
    <lineage>
        <taxon>Bacteria</taxon>
        <taxon>Bacillati</taxon>
        <taxon>Actinomycetota</taxon>
        <taxon>Actinomycetes</taxon>
        <taxon>Micrococcales</taxon>
        <taxon>Microbacteriaceae</taxon>
        <taxon>Microbacterium</taxon>
    </lineage>
</organism>
<dbReference type="EMBL" id="JYIZ01000013">
    <property type="protein sequence ID" value="KJL45812.1"/>
    <property type="molecule type" value="Genomic_DNA"/>
</dbReference>
<dbReference type="AlphaFoldDB" id="A0A0M2HGK7"/>
<comment type="caution">
    <text evidence="1">The sequence shown here is derived from an EMBL/GenBank/DDBJ whole genome shotgun (WGS) entry which is preliminary data.</text>
</comment>
<sequence length="97" mass="9247">MLGAEPCAGAEAAEAAGADVADGTDAVGDGAADGAVTMLAEVSVTRSCRLVRSSTSLPGPMSGPPGTTPSAVWRFIVAAVAAAAPPTSVSPRAPATP</sequence>
<name>A0A0M2HGK7_9MICO</name>
<reference evidence="1 2" key="1">
    <citation type="submission" date="2015-02" db="EMBL/GenBank/DDBJ databases">
        <title>Draft genome sequences of ten Microbacterium spp. with emphasis on heavy metal contaminated environments.</title>
        <authorList>
            <person name="Corretto E."/>
        </authorList>
    </citation>
    <scope>NUCLEOTIDE SEQUENCE [LARGE SCALE GENOMIC DNA]</scope>
    <source>
        <strain evidence="1 2">DSM 12510</strain>
    </source>
</reference>
<dbReference type="Proteomes" id="UP000033956">
    <property type="component" value="Unassembled WGS sequence"/>
</dbReference>
<proteinExistence type="predicted"/>
<evidence type="ECO:0000313" key="1">
    <source>
        <dbReference type="EMBL" id="KJL45812.1"/>
    </source>
</evidence>
<accession>A0A0M2HGK7</accession>